<keyword evidence="2" id="KW-1185">Reference proteome</keyword>
<evidence type="ECO:0000313" key="1">
    <source>
        <dbReference type="EMBL" id="KAF6039409.1"/>
    </source>
</evidence>
<proteinExistence type="predicted"/>
<protein>
    <submittedName>
        <fullName evidence="1">Uncharacterized protein</fullName>
    </submittedName>
</protein>
<dbReference type="AlphaFoldDB" id="A0A7J7KMM1"/>
<reference evidence="1" key="1">
    <citation type="submission" date="2020-06" db="EMBL/GenBank/DDBJ databases">
        <title>Draft genome of Bugula neritina, a colonial animal packing powerful symbionts and potential medicines.</title>
        <authorList>
            <person name="Rayko M."/>
        </authorList>
    </citation>
    <scope>NUCLEOTIDE SEQUENCE [LARGE SCALE GENOMIC DNA]</scope>
    <source>
        <strain evidence="1">Kwan_BN1</strain>
    </source>
</reference>
<dbReference type="Proteomes" id="UP000593567">
    <property type="component" value="Unassembled WGS sequence"/>
</dbReference>
<evidence type="ECO:0000313" key="2">
    <source>
        <dbReference type="Proteomes" id="UP000593567"/>
    </source>
</evidence>
<organism evidence="1 2">
    <name type="scientific">Bugula neritina</name>
    <name type="common">Brown bryozoan</name>
    <name type="synonym">Sertularia neritina</name>
    <dbReference type="NCBI Taxonomy" id="10212"/>
    <lineage>
        <taxon>Eukaryota</taxon>
        <taxon>Metazoa</taxon>
        <taxon>Spiralia</taxon>
        <taxon>Lophotrochozoa</taxon>
        <taxon>Bryozoa</taxon>
        <taxon>Gymnolaemata</taxon>
        <taxon>Cheilostomatida</taxon>
        <taxon>Flustrina</taxon>
        <taxon>Buguloidea</taxon>
        <taxon>Bugulidae</taxon>
        <taxon>Bugula</taxon>
    </lineage>
</organism>
<comment type="caution">
    <text evidence="1">The sequence shown here is derived from an EMBL/GenBank/DDBJ whole genome shotgun (WGS) entry which is preliminary data.</text>
</comment>
<dbReference type="EMBL" id="VXIV02000266">
    <property type="protein sequence ID" value="KAF6039409.1"/>
    <property type="molecule type" value="Genomic_DNA"/>
</dbReference>
<sequence length="154" mass="16994">MYLAAFSTSSAPAFPGPALLDIALNSIASLTANTNVPIVAAKTRRLIIMVLKVDAFSGNSEVETECCTAMSRIIQPQMLNEHLLMLLTNLLSEYWKGLQMPKYLSYTASVMIQNLEISMPSLSVAKIVSNAICRLRDSIFKRLRIIEQLKTTAL</sequence>
<accession>A0A7J7KMM1</accession>
<gene>
    <name evidence="1" type="ORF">EB796_002290</name>
</gene>
<name>A0A7J7KMM1_BUGNE</name>